<dbReference type="Proteomes" id="UP000298681">
    <property type="component" value="Unassembled WGS sequence"/>
</dbReference>
<name>A0A4Z1RG43_9GAMM</name>
<feature type="region of interest" description="Disordered" evidence="1">
    <location>
        <begin position="181"/>
        <end position="201"/>
    </location>
</feature>
<dbReference type="RefSeq" id="WP_134674498.1">
    <property type="nucleotide sequence ID" value="NZ_SPUH01000001.1"/>
</dbReference>
<reference evidence="2 3" key="1">
    <citation type="submission" date="2019-01" db="EMBL/GenBank/DDBJ databases">
        <authorList>
            <person name="Zhang S."/>
        </authorList>
    </citation>
    <scope>NUCLEOTIDE SEQUENCE [LARGE SCALE GENOMIC DNA]</scope>
    <source>
        <strain evidence="2 3">1626</strain>
    </source>
</reference>
<keyword evidence="3" id="KW-1185">Reference proteome</keyword>
<accession>A0A4Z1RG43</accession>
<proteinExistence type="predicted"/>
<evidence type="ECO:0000313" key="2">
    <source>
        <dbReference type="EMBL" id="TKS55143.1"/>
    </source>
</evidence>
<dbReference type="AlphaFoldDB" id="A0A4Z1RG43"/>
<dbReference type="EMBL" id="SPUH01000001">
    <property type="protein sequence ID" value="TKS55143.1"/>
    <property type="molecule type" value="Genomic_DNA"/>
</dbReference>
<evidence type="ECO:0000256" key="1">
    <source>
        <dbReference type="SAM" id="MobiDB-lite"/>
    </source>
</evidence>
<protein>
    <submittedName>
        <fullName evidence="2">DUF2894 domain-containing protein</fullName>
    </submittedName>
</protein>
<dbReference type="Pfam" id="PF11445">
    <property type="entry name" value="DUF2894"/>
    <property type="match status" value="1"/>
</dbReference>
<gene>
    <name evidence="2" type="ORF">E4582_10480</name>
</gene>
<dbReference type="InterPro" id="IPR021549">
    <property type="entry name" value="DUF2894"/>
</dbReference>
<comment type="caution">
    <text evidence="2">The sequence shown here is derived from an EMBL/GenBank/DDBJ whole genome shotgun (WGS) entry which is preliminary data.</text>
</comment>
<feature type="compositionally biased region" description="Basic residues" evidence="1">
    <location>
        <begin position="189"/>
        <end position="201"/>
    </location>
</feature>
<organism evidence="2 3">
    <name type="scientific">Luteimonas yindakuii</name>
    <dbReference type="NCBI Taxonomy" id="2565782"/>
    <lineage>
        <taxon>Bacteria</taxon>
        <taxon>Pseudomonadati</taxon>
        <taxon>Pseudomonadota</taxon>
        <taxon>Gammaproteobacteria</taxon>
        <taxon>Lysobacterales</taxon>
        <taxon>Lysobacteraceae</taxon>
        <taxon>Luteimonas</taxon>
    </lineage>
</organism>
<evidence type="ECO:0000313" key="3">
    <source>
        <dbReference type="Proteomes" id="UP000298681"/>
    </source>
</evidence>
<sequence>MAADAPAGIAGLRPVDVLRRGRIDALRRRMEGADDALRDALAQRLLALEAIHVELACSGHRPSADAASTAMFGPLLATLEQEARWRDAHAVDGVPSRAAYPALPALQPLRTLWAQLRIEGQTREALAPATTDAGPLNSANLVHRALTLMRDASPGYLHHLMAYLDVLSALEQIPAADTLRPANAAAPPAKKRARASRAKRK</sequence>